<keyword evidence="1" id="KW-0511">Multifunctional enzyme</keyword>
<dbReference type="OMA" id="ITREQAC"/>
<dbReference type="OrthoDB" id="1928132at2759"/>
<dbReference type="InterPro" id="IPR050951">
    <property type="entry name" value="Retrovirus_Pol_polyprotein"/>
</dbReference>
<dbReference type="Gene3D" id="3.30.70.270">
    <property type="match status" value="2"/>
</dbReference>
<feature type="domain" description="Reverse transcriptase/retrotransposon-derived protein RNase H-like" evidence="2">
    <location>
        <begin position="111"/>
        <end position="179"/>
    </location>
</feature>
<evidence type="ECO:0000259" key="2">
    <source>
        <dbReference type="Pfam" id="PF17919"/>
    </source>
</evidence>
<organism evidence="3 4">
    <name type="scientific">Nelumbo nucifera</name>
    <name type="common">Sacred lotus</name>
    <dbReference type="NCBI Taxonomy" id="4432"/>
    <lineage>
        <taxon>Eukaryota</taxon>
        <taxon>Viridiplantae</taxon>
        <taxon>Streptophyta</taxon>
        <taxon>Embryophyta</taxon>
        <taxon>Tracheophyta</taxon>
        <taxon>Spermatophyta</taxon>
        <taxon>Magnoliopsida</taxon>
        <taxon>Proteales</taxon>
        <taxon>Nelumbonaceae</taxon>
        <taxon>Nelumbo</taxon>
    </lineage>
</organism>
<dbReference type="KEGG" id="nnu:109115147"/>
<dbReference type="Proteomes" id="UP000189703">
    <property type="component" value="Unplaced"/>
</dbReference>
<dbReference type="Pfam" id="PF17919">
    <property type="entry name" value="RT_RNaseH_2"/>
    <property type="match status" value="1"/>
</dbReference>
<evidence type="ECO:0000313" key="3">
    <source>
        <dbReference type="Proteomes" id="UP000189703"/>
    </source>
</evidence>
<dbReference type="RefSeq" id="XP_019054354.1">
    <property type="nucleotide sequence ID" value="XM_019198809.1"/>
</dbReference>
<dbReference type="STRING" id="4432.A0A1U8Q6C4"/>
<dbReference type="InParanoid" id="A0A1U8Q6C4"/>
<dbReference type="InterPro" id="IPR043502">
    <property type="entry name" value="DNA/RNA_pol_sf"/>
</dbReference>
<accession>A0A1U8Q6C4</accession>
<reference evidence="4" key="1">
    <citation type="submission" date="2025-08" db="UniProtKB">
        <authorList>
            <consortium name="RefSeq"/>
        </authorList>
    </citation>
    <scope>IDENTIFICATION</scope>
</reference>
<dbReference type="GO" id="GO:0003824">
    <property type="term" value="F:catalytic activity"/>
    <property type="evidence" value="ECO:0007669"/>
    <property type="project" value="UniProtKB-KW"/>
</dbReference>
<name>A0A1U8Q6C4_NELNU</name>
<dbReference type="FunFam" id="3.30.70.270:FF:000020">
    <property type="entry name" value="Transposon Tf2-6 polyprotein-like Protein"/>
    <property type="match status" value="1"/>
</dbReference>
<dbReference type="GeneID" id="109115147"/>
<evidence type="ECO:0000313" key="4">
    <source>
        <dbReference type="RefSeq" id="XP_019054354.1"/>
    </source>
</evidence>
<keyword evidence="3" id="KW-1185">Reference proteome</keyword>
<gene>
    <name evidence="4" type="primary">LOC109115147</name>
</gene>
<dbReference type="PANTHER" id="PTHR37984">
    <property type="entry name" value="PROTEIN CBG26694"/>
    <property type="match status" value="1"/>
</dbReference>
<dbReference type="PANTHER" id="PTHR37984:SF5">
    <property type="entry name" value="PROTEIN NYNRIN-LIKE"/>
    <property type="match status" value="1"/>
</dbReference>
<protein>
    <submittedName>
        <fullName evidence="4">Uncharacterized protein LOC109115147</fullName>
    </submittedName>
</protein>
<dbReference type="AlphaFoldDB" id="A0A1U8Q6C4"/>
<proteinExistence type="predicted"/>
<dbReference type="InterPro" id="IPR041577">
    <property type="entry name" value="RT_RNaseH_2"/>
</dbReference>
<evidence type="ECO:0000256" key="1">
    <source>
        <dbReference type="ARBA" id="ARBA00023268"/>
    </source>
</evidence>
<sequence>MISSFIRHGLITSNNLRSVFSLLHQHQFYAKFSKCSFGHPEIEYFGHFLSTNGVKADPRKIHAMLSWPQPSSVTTLRGFLGLTGYYHKFVHGYASIIAPLTDLLKHNQFHWHPVATEAFLALKTAMAAIPVLALPDFTIPFTVETDTSIVAIGAVLSQAHHPIAFYSERLGPRLQSASTYA</sequence>
<dbReference type="InterPro" id="IPR043128">
    <property type="entry name" value="Rev_trsase/Diguanyl_cyclase"/>
</dbReference>
<dbReference type="SUPFAM" id="SSF56672">
    <property type="entry name" value="DNA/RNA polymerases"/>
    <property type="match status" value="1"/>
</dbReference>